<feature type="region of interest" description="Disordered" evidence="1">
    <location>
        <begin position="1"/>
        <end position="36"/>
    </location>
</feature>
<evidence type="ECO:0000256" key="1">
    <source>
        <dbReference type="SAM" id="MobiDB-lite"/>
    </source>
</evidence>
<dbReference type="Proteomes" id="UP000026962">
    <property type="component" value="Chromosome 8"/>
</dbReference>
<accession>A0A0E0LQC1</accession>
<dbReference type="EnsemblPlants" id="OPUNC08G00310.1">
    <property type="protein sequence ID" value="OPUNC08G00310.1"/>
    <property type="gene ID" value="OPUNC08G00310"/>
</dbReference>
<dbReference type="Gramene" id="OPUNC08G00310.1">
    <property type="protein sequence ID" value="OPUNC08G00310.1"/>
    <property type="gene ID" value="OPUNC08G00310"/>
</dbReference>
<dbReference type="eggNOG" id="KOG0192">
    <property type="taxonomic scope" value="Eukaryota"/>
</dbReference>
<proteinExistence type="predicted"/>
<keyword evidence="3" id="KW-1185">Reference proteome</keyword>
<organism evidence="2">
    <name type="scientific">Oryza punctata</name>
    <name type="common">Red rice</name>
    <dbReference type="NCBI Taxonomy" id="4537"/>
    <lineage>
        <taxon>Eukaryota</taxon>
        <taxon>Viridiplantae</taxon>
        <taxon>Streptophyta</taxon>
        <taxon>Embryophyta</taxon>
        <taxon>Tracheophyta</taxon>
        <taxon>Spermatophyta</taxon>
        <taxon>Magnoliopsida</taxon>
        <taxon>Liliopsida</taxon>
        <taxon>Poales</taxon>
        <taxon>Poaceae</taxon>
        <taxon>BOP clade</taxon>
        <taxon>Oryzoideae</taxon>
        <taxon>Oryzeae</taxon>
        <taxon>Oryzinae</taxon>
        <taxon>Oryza</taxon>
    </lineage>
</organism>
<evidence type="ECO:0000313" key="2">
    <source>
        <dbReference type="EnsemblPlants" id="OPUNC08G00310.1"/>
    </source>
</evidence>
<dbReference type="HOGENOM" id="CLU_1889146_0_0_1"/>
<reference evidence="2" key="1">
    <citation type="submission" date="2015-04" db="UniProtKB">
        <authorList>
            <consortium name="EnsemblPlants"/>
        </authorList>
    </citation>
    <scope>IDENTIFICATION</scope>
</reference>
<reference evidence="2" key="2">
    <citation type="submission" date="2018-05" db="EMBL/GenBank/DDBJ databases">
        <title>OpunRS2 (Oryza punctata Reference Sequence Version 2).</title>
        <authorList>
            <person name="Zhang J."/>
            <person name="Kudrna D."/>
            <person name="Lee S."/>
            <person name="Talag J."/>
            <person name="Welchert J."/>
            <person name="Wing R.A."/>
        </authorList>
    </citation>
    <scope>NUCLEOTIDE SEQUENCE [LARGE SCALE GENOMIC DNA]</scope>
</reference>
<dbReference type="STRING" id="4537.A0A0E0LQC1"/>
<dbReference type="AlphaFoldDB" id="A0A0E0LQC1"/>
<protein>
    <submittedName>
        <fullName evidence="2">Uncharacterized protein</fullName>
    </submittedName>
</protein>
<sequence length="135" mass="14344">MGRADGGSARRRRAGAGVGGARSDSGTGRVGDDEEVRRRWLGEAKLAAVTQQGKEGPEVAARGLLHGATCENERTRGKILIFVAICIGVSEVGLNIREAHVYSTVDGFSLSVFLVDGWYEEEAGGLLRTIKEVMA</sequence>
<name>A0A0E0LQC1_ORYPU</name>
<evidence type="ECO:0000313" key="3">
    <source>
        <dbReference type="Proteomes" id="UP000026962"/>
    </source>
</evidence>